<dbReference type="InterPro" id="IPR009057">
    <property type="entry name" value="Homeodomain-like_sf"/>
</dbReference>
<organism evidence="5 6">
    <name type="scientific">Tichowtungia aerotolerans</name>
    <dbReference type="NCBI Taxonomy" id="2697043"/>
    <lineage>
        <taxon>Bacteria</taxon>
        <taxon>Pseudomonadati</taxon>
        <taxon>Kiritimatiellota</taxon>
        <taxon>Tichowtungiia</taxon>
        <taxon>Tichowtungiales</taxon>
        <taxon>Tichowtungiaceae</taxon>
        <taxon>Tichowtungia</taxon>
    </lineage>
</organism>
<dbReference type="InterPro" id="IPR003313">
    <property type="entry name" value="AraC-bd"/>
</dbReference>
<dbReference type="SUPFAM" id="SSF46689">
    <property type="entry name" value="Homeodomain-like"/>
    <property type="match status" value="2"/>
</dbReference>
<dbReference type="GO" id="GO:0003700">
    <property type="term" value="F:DNA-binding transcription factor activity"/>
    <property type="evidence" value="ECO:0007669"/>
    <property type="project" value="InterPro"/>
</dbReference>
<name>A0A6P1M3V5_9BACT</name>
<dbReference type="InterPro" id="IPR037923">
    <property type="entry name" value="HTH-like"/>
</dbReference>
<proteinExistence type="predicted"/>
<dbReference type="Gene3D" id="1.10.10.60">
    <property type="entry name" value="Homeodomain-like"/>
    <property type="match status" value="2"/>
</dbReference>
<dbReference type="SMART" id="SM00342">
    <property type="entry name" value="HTH_ARAC"/>
    <property type="match status" value="1"/>
</dbReference>
<evidence type="ECO:0000256" key="2">
    <source>
        <dbReference type="ARBA" id="ARBA00023125"/>
    </source>
</evidence>
<sequence length="302" mass="34544">MITRRNLPEMPQRVSPELIERSAKLPEPDNYYAGQSDTTAVLPKNILLFHRDTLSPAHRDTNVHNRYVLFCCLKTPGTLFVNEQMLELPEGHATLIFPHQFHHYILPKEPTHWLFITFELPETQWLSPLQNRVFSISPETESILFQLLETYSSEKIVRHSHILTHTLGYLLANLIQTDKGNQDESLQHTAPKSRAVLIIQKINRFIYANLDQNLNIDTLAANVGVSASHLRLLVRSRIGIGLGHYINRIRINHAEQLLAETDLPIKHIAIDCGFNSSQSFARAFRRATGVAPHQFRRNGNSM</sequence>
<dbReference type="PANTHER" id="PTHR43280">
    <property type="entry name" value="ARAC-FAMILY TRANSCRIPTIONAL REGULATOR"/>
    <property type="match status" value="1"/>
</dbReference>
<dbReference type="InterPro" id="IPR020449">
    <property type="entry name" value="Tscrpt_reg_AraC-type_HTH"/>
</dbReference>
<dbReference type="AlphaFoldDB" id="A0A6P1M3V5"/>
<dbReference type="Proteomes" id="UP000464954">
    <property type="component" value="Chromosome"/>
</dbReference>
<keyword evidence="1" id="KW-0805">Transcription regulation</keyword>
<dbReference type="PRINTS" id="PR00032">
    <property type="entry name" value="HTHARAC"/>
</dbReference>
<keyword evidence="2" id="KW-0238">DNA-binding</keyword>
<gene>
    <name evidence="5" type="ORF">GT409_07450</name>
</gene>
<feature type="domain" description="HTH araC/xylS-type" evidence="4">
    <location>
        <begin position="200"/>
        <end position="298"/>
    </location>
</feature>
<evidence type="ECO:0000256" key="3">
    <source>
        <dbReference type="ARBA" id="ARBA00023163"/>
    </source>
</evidence>
<dbReference type="Pfam" id="PF02311">
    <property type="entry name" value="AraC_binding"/>
    <property type="match status" value="1"/>
</dbReference>
<keyword evidence="6" id="KW-1185">Reference proteome</keyword>
<dbReference type="GO" id="GO:0043565">
    <property type="term" value="F:sequence-specific DNA binding"/>
    <property type="evidence" value="ECO:0007669"/>
    <property type="project" value="InterPro"/>
</dbReference>
<protein>
    <submittedName>
        <fullName evidence="5">Helix-turn-helix domain-containing protein</fullName>
    </submittedName>
</protein>
<evidence type="ECO:0000313" key="6">
    <source>
        <dbReference type="Proteomes" id="UP000464954"/>
    </source>
</evidence>
<dbReference type="PANTHER" id="PTHR43280:SF2">
    <property type="entry name" value="HTH-TYPE TRANSCRIPTIONAL REGULATOR EXSA"/>
    <property type="match status" value="1"/>
</dbReference>
<dbReference type="SUPFAM" id="SSF51215">
    <property type="entry name" value="Regulatory protein AraC"/>
    <property type="match status" value="1"/>
</dbReference>
<dbReference type="KEGG" id="taer:GT409_07450"/>
<dbReference type="InterPro" id="IPR018060">
    <property type="entry name" value="HTH_AraC"/>
</dbReference>
<reference evidence="5 6" key="1">
    <citation type="submission" date="2020-01" db="EMBL/GenBank/DDBJ databases">
        <title>Ponticoccus aerotolerans gen. nov., sp. nov., an anaerobic bacterium and proposal of Ponticoccusceae fam. nov., Ponticoccusles ord. nov. and Ponticoccuse classis nov. in the phylum Kiritimatiellaeota.</title>
        <authorList>
            <person name="Zhou L.Y."/>
            <person name="Du Z.J."/>
        </authorList>
    </citation>
    <scope>NUCLEOTIDE SEQUENCE [LARGE SCALE GENOMIC DNA]</scope>
    <source>
        <strain evidence="5 6">S-5007</strain>
    </source>
</reference>
<dbReference type="EMBL" id="CP047593">
    <property type="protein sequence ID" value="QHI69290.1"/>
    <property type="molecule type" value="Genomic_DNA"/>
</dbReference>
<dbReference type="Pfam" id="PF12833">
    <property type="entry name" value="HTH_18"/>
    <property type="match status" value="1"/>
</dbReference>
<dbReference type="RefSeq" id="WP_160628472.1">
    <property type="nucleotide sequence ID" value="NZ_CP047593.1"/>
</dbReference>
<evidence type="ECO:0000313" key="5">
    <source>
        <dbReference type="EMBL" id="QHI69290.1"/>
    </source>
</evidence>
<evidence type="ECO:0000259" key="4">
    <source>
        <dbReference type="PROSITE" id="PS01124"/>
    </source>
</evidence>
<keyword evidence="3" id="KW-0804">Transcription</keyword>
<dbReference type="PROSITE" id="PS01124">
    <property type="entry name" value="HTH_ARAC_FAMILY_2"/>
    <property type="match status" value="1"/>
</dbReference>
<evidence type="ECO:0000256" key="1">
    <source>
        <dbReference type="ARBA" id="ARBA00023015"/>
    </source>
</evidence>
<accession>A0A6P1M3V5</accession>